<feature type="coiled-coil region" evidence="1">
    <location>
        <begin position="169"/>
        <end position="196"/>
    </location>
</feature>
<reference evidence="3" key="2">
    <citation type="submission" date="2015-07" db="EMBL/GenBank/DDBJ databases">
        <title>Plasmids, circular viruses and viroids from rat gut.</title>
        <authorList>
            <person name="Jorgensen T.J."/>
            <person name="Hansen M.A."/>
            <person name="Xu Z."/>
            <person name="Tabak M.A."/>
            <person name="Sorensen S.J."/>
            <person name="Hansen L.H."/>
        </authorList>
    </citation>
    <scope>NUCLEOTIDE SEQUENCE</scope>
    <source>
        <plasmid evidence="3">pRGRH0399</plasmid>
    </source>
</reference>
<feature type="coiled-coil region" evidence="1">
    <location>
        <begin position="223"/>
        <end position="268"/>
    </location>
</feature>
<proteinExistence type="predicted"/>
<evidence type="ECO:0000256" key="2">
    <source>
        <dbReference type="SAM" id="MobiDB-lite"/>
    </source>
</evidence>
<keyword evidence="3" id="KW-0614">Plasmid</keyword>
<protein>
    <recommendedName>
        <fullName evidence="4">Mobilization protein</fullName>
    </recommendedName>
</protein>
<name>A0A0H5PZ90_9ZZZZ</name>
<evidence type="ECO:0000256" key="1">
    <source>
        <dbReference type="SAM" id="Coils"/>
    </source>
</evidence>
<accession>A0A0H5PZ90</accession>
<organism evidence="3">
    <name type="scientific">uncultured prokaryote</name>
    <dbReference type="NCBI Taxonomy" id="198431"/>
    <lineage>
        <taxon>unclassified sequences</taxon>
        <taxon>environmental samples</taxon>
    </lineage>
</organism>
<sequence length="332" mass="38211">MSATSINIQPVKGGSEIHNFREKELSYVRSELSHLNESWTIDSISSRLDDIKQRYQNATGQRMQKKATPIREGVIVIESGTSMDQLRDFATRCEAEFGIKAFQIHMHKDEGHMNSKEWKPNLHAHIVFDWTQKNGKSIKLNRQDMTKMQTMLSESLGMQRGKSSDREHLNAIQFKAEQEVAKIQKLQKEAKSIEVTKSVKSTVFKASERIRDFVGASVNDKEKDALRAENKALTAKLEKASSDNRLLNENLKREGRENQSNKTELNRAREINKSLREYVTAIKKELKGFGLSFEREDQKQAIKNLFPNVHKAMDFDSQKQNQEQNRGRGMSR</sequence>
<dbReference type="CDD" id="cd17242">
    <property type="entry name" value="MobM_relaxase"/>
    <property type="match status" value="1"/>
</dbReference>
<feature type="region of interest" description="Disordered" evidence="2">
    <location>
        <begin position="312"/>
        <end position="332"/>
    </location>
</feature>
<dbReference type="EMBL" id="LN853046">
    <property type="protein sequence ID" value="CRY94888.1"/>
    <property type="molecule type" value="Genomic_DNA"/>
</dbReference>
<evidence type="ECO:0000313" key="3">
    <source>
        <dbReference type="EMBL" id="CRY94888.1"/>
    </source>
</evidence>
<dbReference type="AlphaFoldDB" id="A0A0H5PZ90"/>
<geneLocation type="plasmid" evidence="3">
    <name>pRGRH0399</name>
</geneLocation>
<keyword evidence="1" id="KW-0175">Coiled coil</keyword>
<reference evidence="3" key="1">
    <citation type="submission" date="2015-06" db="EMBL/GenBank/DDBJ databases">
        <authorList>
            <person name="Joergensen T."/>
        </authorList>
    </citation>
    <scope>NUCLEOTIDE SEQUENCE</scope>
    <source>
        <plasmid evidence="3">pRGRH0399</plasmid>
    </source>
</reference>
<evidence type="ECO:0008006" key="4">
    <source>
        <dbReference type="Google" id="ProtNLM"/>
    </source>
</evidence>